<protein>
    <submittedName>
        <fullName evidence="4">Response regulator</fullName>
    </submittedName>
</protein>
<sequence>MKDLFCQLDSRKKQVLIVDDLLDNCLLLATILEAEGYEVDTTDCGYKAIAKIEANPPDLVLLDVMMPNIDGYEVAQWISQNQPSVSIVLVTAYDTLPQLDPRKVKIDGFIRKPIDLDEVLLKVETLLATKQGGANTVNFTKITPIYSRTDKRILLKKNEAVNRKSFSRYNY</sequence>
<dbReference type="SMART" id="SM00448">
    <property type="entry name" value="REC"/>
    <property type="match status" value="1"/>
</dbReference>
<dbReference type="GO" id="GO:0000160">
    <property type="term" value="P:phosphorelay signal transduction system"/>
    <property type="evidence" value="ECO:0007669"/>
    <property type="project" value="InterPro"/>
</dbReference>
<dbReference type="SUPFAM" id="SSF52172">
    <property type="entry name" value="CheY-like"/>
    <property type="match status" value="1"/>
</dbReference>
<evidence type="ECO:0000256" key="1">
    <source>
        <dbReference type="ARBA" id="ARBA00022553"/>
    </source>
</evidence>
<dbReference type="InterPro" id="IPR001789">
    <property type="entry name" value="Sig_transdc_resp-reg_receiver"/>
</dbReference>
<comment type="caution">
    <text evidence="4">The sequence shown here is derived from an EMBL/GenBank/DDBJ whole genome shotgun (WGS) entry which is preliminary data.</text>
</comment>
<evidence type="ECO:0000313" key="4">
    <source>
        <dbReference type="EMBL" id="NHC37464.1"/>
    </source>
</evidence>
<evidence type="ECO:0000313" key="5">
    <source>
        <dbReference type="Proteomes" id="UP000031532"/>
    </source>
</evidence>
<dbReference type="PROSITE" id="PS50110">
    <property type="entry name" value="RESPONSE_REGULATORY"/>
    <property type="match status" value="1"/>
</dbReference>
<dbReference type="AlphaFoldDB" id="A0A9X5E966"/>
<feature type="modified residue" description="4-aspartylphosphate" evidence="2">
    <location>
        <position position="63"/>
    </location>
</feature>
<reference evidence="4 5" key="1">
    <citation type="journal article" date="2015" name="Genome Announc.">
        <title>Draft Genome Sequence of the Terrestrial Cyanobacterium Scytonema millei VB511283, Isolated from Eastern India.</title>
        <authorList>
            <person name="Sen D."/>
            <person name="Chandrababunaidu M.M."/>
            <person name="Singh D."/>
            <person name="Sanghi N."/>
            <person name="Ghorai A."/>
            <person name="Mishra G.P."/>
            <person name="Madduluri M."/>
            <person name="Adhikary S.P."/>
            <person name="Tripathy S."/>
        </authorList>
    </citation>
    <scope>NUCLEOTIDE SEQUENCE [LARGE SCALE GENOMIC DNA]</scope>
    <source>
        <strain evidence="4 5">VB511283</strain>
    </source>
</reference>
<gene>
    <name evidence="4" type="ORF">QH73_0022980</name>
</gene>
<organism evidence="4 5">
    <name type="scientific">Scytonema millei VB511283</name>
    <dbReference type="NCBI Taxonomy" id="1245923"/>
    <lineage>
        <taxon>Bacteria</taxon>
        <taxon>Bacillati</taxon>
        <taxon>Cyanobacteriota</taxon>
        <taxon>Cyanophyceae</taxon>
        <taxon>Nostocales</taxon>
        <taxon>Scytonemataceae</taxon>
        <taxon>Scytonema</taxon>
    </lineage>
</organism>
<feature type="domain" description="Response regulatory" evidence="3">
    <location>
        <begin position="14"/>
        <end position="127"/>
    </location>
</feature>
<dbReference type="RefSeq" id="WP_039714308.1">
    <property type="nucleotide sequence ID" value="NZ_JTJC03000008.1"/>
</dbReference>
<dbReference type="PANTHER" id="PTHR44591:SF3">
    <property type="entry name" value="RESPONSE REGULATORY DOMAIN-CONTAINING PROTEIN"/>
    <property type="match status" value="1"/>
</dbReference>
<name>A0A9X5E966_9CYAN</name>
<dbReference type="InterPro" id="IPR050595">
    <property type="entry name" value="Bact_response_regulator"/>
</dbReference>
<dbReference type="Gene3D" id="3.40.50.2300">
    <property type="match status" value="1"/>
</dbReference>
<evidence type="ECO:0000259" key="3">
    <source>
        <dbReference type="PROSITE" id="PS50110"/>
    </source>
</evidence>
<dbReference type="Proteomes" id="UP000031532">
    <property type="component" value="Unassembled WGS sequence"/>
</dbReference>
<accession>A0A9X5E966</accession>
<keyword evidence="5" id="KW-1185">Reference proteome</keyword>
<proteinExistence type="predicted"/>
<dbReference type="InterPro" id="IPR011006">
    <property type="entry name" value="CheY-like_superfamily"/>
</dbReference>
<evidence type="ECO:0000256" key="2">
    <source>
        <dbReference type="PROSITE-ProRule" id="PRU00169"/>
    </source>
</evidence>
<keyword evidence="1 2" id="KW-0597">Phosphoprotein</keyword>
<dbReference type="CDD" id="cd00156">
    <property type="entry name" value="REC"/>
    <property type="match status" value="1"/>
</dbReference>
<dbReference type="PANTHER" id="PTHR44591">
    <property type="entry name" value="STRESS RESPONSE REGULATOR PROTEIN 1"/>
    <property type="match status" value="1"/>
</dbReference>
<dbReference type="Pfam" id="PF00072">
    <property type="entry name" value="Response_reg"/>
    <property type="match status" value="1"/>
</dbReference>
<dbReference type="OrthoDB" id="427175at2"/>
<dbReference type="EMBL" id="JTJC03000008">
    <property type="protein sequence ID" value="NHC37464.1"/>
    <property type="molecule type" value="Genomic_DNA"/>
</dbReference>